<name>A0A6C0CL90_9ZZZZ</name>
<reference evidence="1" key="1">
    <citation type="journal article" date="2020" name="Nature">
        <title>Giant virus diversity and host interactions through global metagenomics.</title>
        <authorList>
            <person name="Schulz F."/>
            <person name="Roux S."/>
            <person name="Paez-Espino D."/>
            <person name="Jungbluth S."/>
            <person name="Walsh D.A."/>
            <person name="Denef V.J."/>
            <person name="McMahon K.D."/>
            <person name="Konstantinidis K.T."/>
            <person name="Eloe-Fadrosh E.A."/>
            <person name="Kyrpides N.C."/>
            <person name="Woyke T."/>
        </authorList>
    </citation>
    <scope>NUCLEOTIDE SEQUENCE</scope>
    <source>
        <strain evidence="1">GVMAG-M-3300021185-45</strain>
    </source>
</reference>
<dbReference type="EMBL" id="MN739425">
    <property type="protein sequence ID" value="QHT04245.1"/>
    <property type="molecule type" value="Genomic_DNA"/>
</dbReference>
<evidence type="ECO:0000313" key="1">
    <source>
        <dbReference type="EMBL" id="QHT04245.1"/>
    </source>
</evidence>
<dbReference type="Gene3D" id="3.40.50.2000">
    <property type="entry name" value="Glycogen Phosphorylase B"/>
    <property type="match status" value="1"/>
</dbReference>
<dbReference type="SUPFAM" id="SSF53756">
    <property type="entry name" value="UDP-Glycosyltransferase/glycogen phosphorylase"/>
    <property type="match status" value="1"/>
</dbReference>
<accession>A0A6C0CL90</accession>
<evidence type="ECO:0008006" key="2">
    <source>
        <dbReference type="Google" id="ProtNLM"/>
    </source>
</evidence>
<sequence length="324" mass="37601">MKICLVGPGIMTIPPIGWGAVEILIWEYYCELKKQNIDVSIVNKFRSNPREQMETNSNYCQELIKEINSGNYDFIHIHYDCLYHIVPFLKCKKIGLTSHYPYINNKDMMIRDGFEPIFKYMVSNPNNCLNLVLAEDDIKFMKANGCNESTIYKLENGIDKNKFNFTTNPNNKEKTIYLGKITERKCQKKYENLKNVDFIGPGGQGLSNWKGQWTRDEVFKNLTEYGNLLLLSEGEADPLVVKEALISGLGVIINETSGKNLESNDFITIIPNNKLNDLLYIQEKIEENRKNALKQREKIREFGEEHFGWNKLLKNYLNIIKNNM</sequence>
<protein>
    <recommendedName>
        <fullName evidence="2">Glycosyltransferase</fullName>
    </recommendedName>
</protein>
<proteinExistence type="predicted"/>
<organism evidence="1">
    <name type="scientific">viral metagenome</name>
    <dbReference type="NCBI Taxonomy" id="1070528"/>
    <lineage>
        <taxon>unclassified sequences</taxon>
        <taxon>metagenomes</taxon>
        <taxon>organismal metagenomes</taxon>
    </lineage>
</organism>
<dbReference type="AlphaFoldDB" id="A0A6C0CL90"/>